<organism evidence="2 3">
    <name type="scientific">Sphingobacterium multivorum</name>
    <dbReference type="NCBI Taxonomy" id="28454"/>
    <lineage>
        <taxon>Bacteria</taxon>
        <taxon>Pseudomonadati</taxon>
        <taxon>Bacteroidota</taxon>
        <taxon>Sphingobacteriia</taxon>
        <taxon>Sphingobacteriales</taxon>
        <taxon>Sphingobacteriaceae</taxon>
        <taxon>Sphingobacterium</taxon>
    </lineage>
</organism>
<evidence type="ECO:0000313" key="2">
    <source>
        <dbReference type="EMBL" id="SPZ94428.1"/>
    </source>
</evidence>
<proteinExistence type="predicted"/>
<evidence type="ECO:0000313" key="3">
    <source>
        <dbReference type="Proteomes" id="UP000251241"/>
    </source>
</evidence>
<name>A0A2X2JKH1_SPHMU</name>
<reference evidence="2 3" key="1">
    <citation type="submission" date="2018-06" db="EMBL/GenBank/DDBJ databases">
        <authorList>
            <consortium name="Pathogen Informatics"/>
            <person name="Doyle S."/>
        </authorList>
    </citation>
    <scope>NUCLEOTIDE SEQUENCE [LARGE SCALE GENOMIC DNA]</scope>
    <source>
        <strain evidence="2 3">NCTC11343</strain>
    </source>
</reference>
<dbReference type="Proteomes" id="UP000251241">
    <property type="component" value="Unassembled WGS sequence"/>
</dbReference>
<protein>
    <submittedName>
        <fullName evidence="2">Uncharacterized protein</fullName>
    </submittedName>
</protein>
<feature type="signal peptide" evidence="1">
    <location>
        <begin position="1"/>
        <end position="20"/>
    </location>
</feature>
<sequence length="41" mass="4593">MNHKNLLALIFIVVSQLANAQFAKIVNKDGYVVIYCGDLQK</sequence>
<keyword evidence="1" id="KW-0732">Signal</keyword>
<dbReference type="EMBL" id="UAUU01000011">
    <property type="protein sequence ID" value="SPZ94428.1"/>
    <property type="molecule type" value="Genomic_DNA"/>
</dbReference>
<feature type="chain" id="PRO_5030061426" evidence="1">
    <location>
        <begin position="21"/>
        <end position="41"/>
    </location>
</feature>
<accession>A0A2X2JKH1</accession>
<gene>
    <name evidence="2" type="ORF">NCTC11343_05295</name>
</gene>
<dbReference type="AlphaFoldDB" id="A0A2X2JKH1"/>
<evidence type="ECO:0000256" key="1">
    <source>
        <dbReference type="SAM" id="SignalP"/>
    </source>
</evidence>